<evidence type="ECO:0000313" key="3">
    <source>
        <dbReference type="Proteomes" id="UP000663828"/>
    </source>
</evidence>
<reference evidence="2" key="1">
    <citation type="submission" date="2021-02" db="EMBL/GenBank/DDBJ databases">
        <authorList>
            <person name="Nowell W R."/>
        </authorList>
    </citation>
    <scope>NUCLEOTIDE SEQUENCE</scope>
</reference>
<dbReference type="Proteomes" id="UP000663828">
    <property type="component" value="Unassembled WGS sequence"/>
</dbReference>
<sequence>MFCLLQTNFILFHAFQLISEFSVNAQSTIGTTSNQLISNSTLISSINTINQTYSPTFPSSQSNSNPIRITSVYSSIILSTLFPYTSAPSASISRQTILSTATASWSTHTNHISSFTRQSPHVTSYTARHPFVIYTHRSQPTSAAVHSITTQPTSATVHSITTQQTFTTTFNNCAYKDEQYIILCILVHFLLFIYPFH</sequence>
<dbReference type="EMBL" id="CAJNOR010005017">
    <property type="protein sequence ID" value="CAF1540397.1"/>
    <property type="molecule type" value="Genomic_DNA"/>
</dbReference>
<name>A0A815W9I9_ADIRI</name>
<protein>
    <submittedName>
        <fullName evidence="2">Uncharacterized protein</fullName>
    </submittedName>
</protein>
<evidence type="ECO:0000313" key="2">
    <source>
        <dbReference type="EMBL" id="CAF1540397.1"/>
    </source>
</evidence>
<gene>
    <name evidence="2" type="ORF">XAT740_LOCUS42140</name>
</gene>
<feature type="signal peptide" evidence="1">
    <location>
        <begin position="1"/>
        <end position="25"/>
    </location>
</feature>
<accession>A0A815W9I9</accession>
<keyword evidence="3" id="KW-1185">Reference proteome</keyword>
<dbReference type="AlphaFoldDB" id="A0A815W9I9"/>
<feature type="chain" id="PRO_5032313838" evidence="1">
    <location>
        <begin position="26"/>
        <end position="197"/>
    </location>
</feature>
<comment type="caution">
    <text evidence="2">The sequence shown here is derived from an EMBL/GenBank/DDBJ whole genome shotgun (WGS) entry which is preliminary data.</text>
</comment>
<proteinExistence type="predicted"/>
<organism evidence="2 3">
    <name type="scientific">Adineta ricciae</name>
    <name type="common">Rotifer</name>
    <dbReference type="NCBI Taxonomy" id="249248"/>
    <lineage>
        <taxon>Eukaryota</taxon>
        <taxon>Metazoa</taxon>
        <taxon>Spiralia</taxon>
        <taxon>Gnathifera</taxon>
        <taxon>Rotifera</taxon>
        <taxon>Eurotatoria</taxon>
        <taxon>Bdelloidea</taxon>
        <taxon>Adinetida</taxon>
        <taxon>Adinetidae</taxon>
        <taxon>Adineta</taxon>
    </lineage>
</organism>
<evidence type="ECO:0000256" key="1">
    <source>
        <dbReference type="SAM" id="SignalP"/>
    </source>
</evidence>
<keyword evidence="1" id="KW-0732">Signal</keyword>